<name>A0A9W3A008_BIOGL</name>
<dbReference type="OrthoDB" id="6099129at2759"/>
<feature type="transmembrane region" description="Helical" evidence="1">
    <location>
        <begin position="96"/>
        <end position="116"/>
    </location>
</feature>
<keyword evidence="2" id="KW-1185">Reference proteome</keyword>
<feature type="transmembrane region" description="Helical" evidence="1">
    <location>
        <begin position="64"/>
        <end position="84"/>
    </location>
</feature>
<dbReference type="GO" id="GO:0016020">
    <property type="term" value="C:membrane"/>
    <property type="evidence" value="ECO:0007669"/>
    <property type="project" value="InterPro"/>
</dbReference>
<dbReference type="InterPro" id="IPR035973">
    <property type="entry name" value="Cyt_c_oxidase_su3-like_sf"/>
</dbReference>
<accession>A0A9W3A008</accession>
<dbReference type="AlphaFoldDB" id="A0A9W3A008"/>
<protein>
    <submittedName>
        <fullName evidence="3 4">Uncharacterized protein LOC106057014</fullName>
    </submittedName>
</protein>
<dbReference type="SUPFAM" id="SSF81452">
    <property type="entry name" value="Cytochrome c oxidase subunit III-like"/>
    <property type="match status" value="1"/>
</dbReference>
<dbReference type="RefSeq" id="XP_055880654.1">
    <property type="nucleotide sequence ID" value="XM_056024679.1"/>
</dbReference>
<dbReference type="RefSeq" id="XP_055880652.1">
    <property type="nucleotide sequence ID" value="XM_056024677.1"/>
</dbReference>
<evidence type="ECO:0000313" key="7">
    <source>
        <dbReference type="RefSeq" id="XP_055880655.1"/>
    </source>
</evidence>
<proteinExistence type="predicted"/>
<evidence type="ECO:0000313" key="8">
    <source>
        <dbReference type="RefSeq" id="XP_055880656.1"/>
    </source>
</evidence>
<dbReference type="GeneID" id="106057014"/>
<gene>
    <name evidence="3 4 5 6 7 8" type="primary">LOC106057014</name>
</gene>
<reference evidence="3 4" key="1">
    <citation type="submission" date="2025-04" db="UniProtKB">
        <authorList>
            <consortium name="RefSeq"/>
        </authorList>
    </citation>
    <scope>IDENTIFICATION</scope>
</reference>
<sequence>MNQLRSWLYNYDSNQAQNNATLNKLANDKTKDNNTNEMPTDSPLRRALLNYIPLAPGDCLECKLVGTGVMMLSGVIVAASAIKARQSNPKMKGMNGLVYTMLCCSLFLGFETAAYLRLFDKGIFDKKTNSNK</sequence>
<dbReference type="RefSeq" id="XP_013069477.2">
    <property type="nucleotide sequence ID" value="XM_013214023.2"/>
</dbReference>
<evidence type="ECO:0000313" key="4">
    <source>
        <dbReference type="RefSeq" id="XP_055880652.1"/>
    </source>
</evidence>
<dbReference type="KEGG" id="bgt:106057014"/>
<evidence type="ECO:0000313" key="5">
    <source>
        <dbReference type="RefSeq" id="XP_055880653.1"/>
    </source>
</evidence>
<dbReference type="GO" id="GO:0009055">
    <property type="term" value="F:electron transfer activity"/>
    <property type="evidence" value="ECO:0007669"/>
    <property type="project" value="InterPro"/>
</dbReference>
<keyword evidence="1" id="KW-0472">Membrane</keyword>
<dbReference type="RefSeq" id="XP_055880656.1">
    <property type="nucleotide sequence ID" value="XM_056024681.1"/>
</dbReference>
<evidence type="ECO:0000313" key="3">
    <source>
        <dbReference type="RefSeq" id="XP_013069477.2"/>
    </source>
</evidence>
<keyword evidence="1" id="KW-0812">Transmembrane</keyword>
<organism evidence="2 8">
    <name type="scientific">Biomphalaria glabrata</name>
    <name type="common">Bloodfluke planorb</name>
    <name type="synonym">Freshwater snail</name>
    <dbReference type="NCBI Taxonomy" id="6526"/>
    <lineage>
        <taxon>Eukaryota</taxon>
        <taxon>Metazoa</taxon>
        <taxon>Spiralia</taxon>
        <taxon>Lophotrochozoa</taxon>
        <taxon>Mollusca</taxon>
        <taxon>Gastropoda</taxon>
        <taxon>Heterobranchia</taxon>
        <taxon>Euthyneura</taxon>
        <taxon>Panpulmonata</taxon>
        <taxon>Hygrophila</taxon>
        <taxon>Lymnaeoidea</taxon>
        <taxon>Planorbidae</taxon>
        <taxon>Biomphalaria</taxon>
    </lineage>
</organism>
<evidence type="ECO:0000313" key="6">
    <source>
        <dbReference type="RefSeq" id="XP_055880654.1"/>
    </source>
</evidence>
<dbReference type="Proteomes" id="UP001165740">
    <property type="component" value="Chromosome 3"/>
</dbReference>
<dbReference type="RefSeq" id="XP_055880655.1">
    <property type="nucleotide sequence ID" value="XM_056024680.1"/>
</dbReference>
<keyword evidence="1" id="KW-1133">Transmembrane helix</keyword>
<evidence type="ECO:0000256" key="1">
    <source>
        <dbReference type="SAM" id="Phobius"/>
    </source>
</evidence>
<dbReference type="OMA" id="YYAICGS"/>
<evidence type="ECO:0000313" key="2">
    <source>
        <dbReference type="Proteomes" id="UP001165740"/>
    </source>
</evidence>
<dbReference type="RefSeq" id="XP_055880653.1">
    <property type="nucleotide sequence ID" value="XM_056024678.1"/>
</dbReference>